<dbReference type="InterPro" id="IPR030678">
    <property type="entry name" value="Peptide/Ni-bd"/>
</dbReference>
<dbReference type="GO" id="GO:0043190">
    <property type="term" value="C:ATP-binding cassette (ABC) transporter complex"/>
    <property type="evidence" value="ECO:0007669"/>
    <property type="project" value="InterPro"/>
</dbReference>
<keyword evidence="3 4" id="KW-0732">Signal</keyword>
<name>A0A3D9ZLZ6_9ACTN</name>
<dbReference type="PANTHER" id="PTHR30290">
    <property type="entry name" value="PERIPLASMIC BINDING COMPONENT OF ABC TRANSPORTER"/>
    <property type="match status" value="1"/>
</dbReference>
<dbReference type="SUPFAM" id="SSF53850">
    <property type="entry name" value="Periplasmic binding protein-like II"/>
    <property type="match status" value="1"/>
</dbReference>
<evidence type="ECO:0000256" key="3">
    <source>
        <dbReference type="ARBA" id="ARBA00022729"/>
    </source>
</evidence>
<feature type="signal peptide" evidence="4">
    <location>
        <begin position="1"/>
        <end position="23"/>
    </location>
</feature>
<dbReference type="GO" id="GO:0042597">
    <property type="term" value="C:periplasmic space"/>
    <property type="evidence" value="ECO:0007669"/>
    <property type="project" value="UniProtKB-ARBA"/>
</dbReference>
<dbReference type="PIRSF" id="PIRSF002741">
    <property type="entry name" value="MppA"/>
    <property type="match status" value="1"/>
</dbReference>
<gene>
    <name evidence="6" type="ORF">DFJ67_4322</name>
</gene>
<evidence type="ECO:0000256" key="1">
    <source>
        <dbReference type="ARBA" id="ARBA00005695"/>
    </source>
</evidence>
<dbReference type="EMBL" id="QUMQ01000001">
    <property type="protein sequence ID" value="REF98305.1"/>
    <property type="molecule type" value="Genomic_DNA"/>
</dbReference>
<evidence type="ECO:0000259" key="5">
    <source>
        <dbReference type="Pfam" id="PF00496"/>
    </source>
</evidence>
<evidence type="ECO:0000256" key="2">
    <source>
        <dbReference type="ARBA" id="ARBA00022448"/>
    </source>
</evidence>
<dbReference type="GO" id="GO:0015833">
    <property type="term" value="P:peptide transport"/>
    <property type="evidence" value="ECO:0007669"/>
    <property type="project" value="TreeGrafter"/>
</dbReference>
<dbReference type="PROSITE" id="PS51257">
    <property type="entry name" value="PROKAR_LIPOPROTEIN"/>
    <property type="match status" value="1"/>
</dbReference>
<sequence length="551" mass="58739">MRLHGRRRLIPILVAATAVIALAACSSGGATKNAGAAVGAPVSGGTMTIGIQDPPADLDPQTIGSFSEDFIKNNISDKLIYQNPKTMALEPWLATSWTKNDAYTEFVLKLRTDVTFSDGSALTPEVVKANLDMLAFGDDALGVPPQKGLLNGYVSTEVTGTDQITVKFSATNTGFLPALSGRPFGIVGAAMLKLSRQERAKPQNVVASGPFTIGEHVYQQSTTLKKRAGYAWAPESRAHKGEAYLDAVKIVVVPESGVRMGALQSGETDAITDVSPTDEKAVAAGGATILSRPIPGRAFSLDFNLHKAPSNDLAVRQAIQYGWDRDGLRKAVLTDSYKIASSIVPEVFPGYADLSSELKYDPAKSKQILDAAGWVPGPDGIRAKGGQKLSLEVQGNQSLVIFKPALEFVQANLRDVGIELKIKMVSAADWLAGDADPDPWWNINAYAGTGNDPSWLRSLYSPLAPANRLKINQDTPIRQQVTDLMDTLVAPLGDADRMAAVKKVQEEVISTYALSVPIFTTAQVAAASPKAQGLAYDSLSRLSLYDAWLAA</sequence>
<reference evidence="6 7" key="1">
    <citation type="submission" date="2018-08" db="EMBL/GenBank/DDBJ databases">
        <title>Sequencing the genomes of 1000 actinobacteria strains.</title>
        <authorList>
            <person name="Klenk H.-P."/>
        </authorList>
    </citation>
    <scope>NUCLEOTIDE SEQUENCE [LARGE SCALE GENOMIC DNA]</scope>
    <source>
        <strain evidence="6 7">DSM 44099</strain>
    </source>
</reference>
<protein>
    <submittedName>
        <fullName evidence="6">Peptide/nickel transport system substrate-binding protein</fullName>
    </submittedName>
</protein>
<organism evidence="6 7">
    <name type="scientific">Asanoa ferruginea</name>
    <dbReference type="NCBI Taxonomy" id="53367"/>
    <lineage>
        <taxon>Bacteria</taxon>
        <taxon>Bacillati</taxon>
        <taxon>Actinomycetota</taxon>
        <taxon>Actinomycetes</taxon>
        <taxon>Micromonosporales</taxon>
        <taxon>Micromonosporaceae</taxon>
        <taxon>Asanoa</taxon>
    </lineage>
</organism>
<feature type="domain" description="Solute-binding protein family 5" evidence="5">
    <location>
        <begin position="89"/>
        <end position="458"/>
    </location>
</feature>
<comment type="caution">
    <text evidence="6">The sequence shown here is derived from an EMBL/GenBank/DDBJ whole genome shotgun (WGS) entry which is preliminary data.</text>
</comment>
<dbReference type="GO" id="GO:1904680">
    <property type="term" value="F:peptide transmembrane transporter activity"/>
    <property type="evidence" value="ECO:0007669"/>
    <property type="project" value="TreeGrafter"/>
</dbReference>
<dbReference type="Gene3D" id="3.40.190.10">
    <property type="entry name" value="Periplasmic binding protein-like II"/>
    <property type="match status" value="1"/>
</dbReference>
<evidence type="ECO:0000313" key="7">
    <source>
        <dbReference type="Proteomes" id="UP000256913"/>
    </source>
</evidence>
<evidence type="ECO:0000313" key="6">
    <source>
        <dbReference type="EMBL" id="REF98305.1"/>
    </source>
</evidence>
<dbReference type="Pfam" id="PF00496">
    <property type="entry name" value="SBP_bac_5"/>
    <property type="match status" value="1"/>
</dbReference>
<dbReference type="AlphaFoldDB" id="A0A3D9ZLZ6"/>
<feature type="chain" id="PRO_5038886192" evidence="4">
    <location>
        <begin position="24"/>
        <end position="551"/>
    </location>
</feature>
<dbReference type="Gene3D" id="3.10.105.10">
    <property type="entry name" value="Dipeptide-binding Protein, Domain 3"/>
    <property type="match status" value="1"/>
</dbReference>
<dbReference type="InterPro" id="IPR000914">
    <property type="entry name" value="SBP_5_dom"/>
</dbReference>
<dbReference type="InterPro" id="IPR039424">
    <property type="entry name" value="SBP_5"/>
</dbReference>
<keyword evidence="2" id="KW-0813">Transport</keyword>
<dbReference type="PANTHER" id="PTHR30290:SF9">
    <property type="entry name" value="OLIGOPEPTIDE-BINDING PROTEIN APPA"/>
    <property type="match status" value="1"/>
</dbReference>
<proteinExistence type="inferred from homology"/>
<comment type="similarity">
    <text evidence="1">Belongs to the bacterial solute-binding protein 5 family.</text>
</comment>
<evidence type="ECO:0000256" key="4">
    <source>
        <dbReference type="SAM" id="SignalP"/>
    </source>
</evidence>
<dbReference type="Proteomes" id="UP000256913">
    <property type="component" value="Unassembled WGS sequence"/>
</dbReference>
<accession>A0A3D9ZLZ6</accession>
<keyword evidence="7" id="KW-1185">Reference proteome</keyword>